<dbReference type="Pfam" id="PF01323">
    <property type="entry name" value="DSBA"/>
    <property type="match status" value="1"/>
</dbReference>
<dbReference type="Proteomes" id="UP000193467">
    <property type="component" value="Unassembled WGS sequence"/>
</dbReference>
<evidence type="ECO:0000313" key="3">
    <source>
        <dbReference type="Proteomes" id="UP000193467"/>
    </source>
</evidence>
<dbReference type="Gene3D" id="3.40.30.10">
    <property type="entry name" value="Glutaredoxin"/>
    <property type="match status" value="1"/>
</dbReference>
<dbReference type="InParanoid" id="A0A1Y2EXY4"/>
<dbReference type="STRING" id="106004.A0A1Y2EXY4"/>
<dbReference type="InterPro" id="IPR036249">
    <property type="entry name" value="Thioredoxin-like_sf"/>
</dbReference>
<name>A0A1Y2EXY4_9BASI</name>
<dbReference type="CDD" id="cd03024">
    <property type="entry name" value="DsbA_FrnE"/>
    <property type="match status" value="1"/>
</dbReference>
<proteinExistence type="predicted"/>
<dbReference type="PANTHER" id="PTHR13887">
    <property type="entry name" value="GLUTATHIONE S-TRANSFERASE KAPPA"/>
    <property type="match status" value="1"/>
</dbReference>
<accession>A0A1Y2EXY4</accession>
<keyword evidence="3" id="KW-1185">Reference proteome</keyword>
<organism evidence="2 3">
    <name type="scientific">Leucosporidium creatinivorum</name>
    <dbReference type="NCBI Taxonomy" id="106004"/>
    <lineage>
        <taxon>Eukaryota</taxon>
        <taxon>Fungi</taxon>
        <taxon>Dikarya</taxon>
        <taxon>Basidiomycota</taxon>
        <taxon>Pucciniomycotina</taxon>
        <taxon>Microbotryomycetes</taxon>
        <taxon>Leucosporidiales</taxon>
        <taxon>Leucosporidium</taxon>
    </lineage>
</organism>
<dbReference type="OrthoDB" id="1930760at2759"/>
<dbReference type="PANTHER" id="PTHR13887:SF41">
    <property type="entry name" value="THIOREDOXIN SUPERFAMILY PROTEIN"/>
    <property type="match status" value="1"/>
</dbReference>
<comment type="caution">
    <text evidence="2">The sequence shown here is derived from an EMBL/GenBank/DDBJ whole genome shotgun (WGS) entry which is preliminary data.</text>
</comment>
<dbReference type="SUPFAM" id="SSF52833">
    <property type="entry name" value="Thioredoxin-like"/>
    <property type="match status" value="1"/>
</dbReference>
<protein>
    <submittedName>
        <fullName evidence="2">Thioredoxin-like protein</fullName>
    </submittedName>
</protein>
<gene>
    <name evidence="2" type="ORF">BCR35DRAFT_306176</name>
</gene>
<dbReference type="AlphaFoldDB" id="A0A1Y2EXY4"/>
<reference evidence="2 3" key="1">
    <citation type="submission" date="2016-07" db="EMBL/GenBank/DDBJ databases">
        <title>Pervasive Adenine N6-methylation of Active Genes in Fungi.</title>
        <authorList>
            <consortium name="DOE Joint Genome Institute"/>
            <person name="Mondo S.J."/>
            <person name="Dannebaum R.O."/>
            <person name="Kuo R.C."/>
            <person name="Labutti K."/>
            <person name="Haridas S."/>
            <person name="Kuo A."/>
            <person name="Salamov A."/>
            <person name="Ahrendt S.R."/>
            <person name="Lipzen A."/>
            <person name="Sullivan W."/>
            <person name="Andreopoulos W.B."/>
            <person name="Clum A."/>
            <person name="Lindquist E."/>
            <person name="Daum C."/>
            <person name="Ramamoorthy G.K."/>
            <person name="Gryganskyi A."/>
            <person name="Culley D."/>
            <person name="Magnuson J.K."/>
            <person name="James T.Y."/>
            <person name="O'Malley M.A."/>
            <person name="Stajich J.E."/>
            <person name="Spatafora J.W."/>
            <person name="Visel A."/>
            <person name="Grigoriev I.V."/>
        </authorList>
    </citation>
    <scope>NUCLEOTIDE SEQUENCE [LARGE SCALE GENOMIC DNA]</scope>
    <source>
        <strain evidence="2 3">62-1032</strain>
    </source>
</reference>
<evidence type="ECO:0000259" key="1">
    <source>
        <dbReference type="Pfam" id="PF01323"/>
    </source>
</evidence>
<sequence length="245" mass="27046">MAFRLATRTLKPLLPARTMSTTTRIPVALEVTSDSICPFCYVGYKRITKAIQMAKDADLPLDFSISFAPFLLDPTLPNSPGETKRDRYIRKFGGAEKVAAMEQAMIERGKAEGINFSYGGVVSQTTDSHRMISKARELKGEEGQLRFVERTFKTYFEEEGDPGSHNLLARDAETAGIMSKDDALAFLKTDELKSEVEAGIRKAQLRGISGVPFTILNGKLGISGAQETETFYEVFEKIAKGELEA</sequence>
<dbReference type="EMBL" id="MCGR01000037">
    <property type="protein sequence ID" value="ORY75665.1"/>
    <property type="molecule type" value="Genomic_DNA"/>
</dbReference>
<dbReference type="InterPro" id="IPR001853">
    <property type="entry name" value="DSBA-like_thioredoxin_dom"/>
</dbReference>
<evidence type="ECO:0000313" key="2">
    <source>
        <dbReference type="EMBL" id="ORY75665.1"/>
    </source>
</evidence>
<dbReference type="GO" id="GO:0016491">
    <property type="term" value="F:oxidoreductase activity"/>
    <property type="evidence" value="ECO:0007669"/>
    <property type="project" value="InterPro"/>
</dbReference>
<feature type="domain" description="DSBA-like thioredoxin" evidence="1">
    <location>
        <begin position="30"/>
        <end position="233"/>
    </location>
</feature>